<feature type="compositionally biased region" description="Basic and acidic residues" evidence="6">
    <location>
        <begin position="1877"/>
        <end position="1889"/>
    </location>
</feature>
<dbReference type="PANTHER" id="PTHR16266">
    <property type="entry name" value="WD REPEAT DOMAIN 9"/>
    <property type="match status" value="1"/>
</dbReference>
<comment type="caution">
    <text evidence="8">The sequence shown here is derived from an EMBL/GenBank/DDBJ whole genome shotgun (WGS) entry which is preliminary data.</text>
</comment>
<feature type="compositionally biased region" description="Low complexity" evidence="6">
    <location>
        <begin position="1185"/>
        <end position="1198"/>
    </location>
</feature>
<dbReference type="SUPFAM" id="SSF50978">
    <property type="entry name" value="WD40 repeat-like"/>
    <property type="match status" value="1"/>
</dbReference>
<dbReference type="Gene3D" id="2.130.10.10">
    <property type="entry name" value="YVTN repeat-like/Quinoprotein amine dehydrogenase"/>
    <property type="match status" value="2"/>
</dbReference>
<dbReference type="InterPro" id="IPR057452">
    <property type="entry name" value="BRWD/PHIP_N"/>
</dbReference>
<dbReference type="GO" id="GO:0007010">
    <property type="term" value="P:cytoskeleton organization"/>
    <property type="evidence" value="ECO:0007669"/>
    <property type="project" value="TreeGrafter"/>
</dbReference>
<evidence type="ECO:0000313" key="8">
    <source>
        <dbReference type="EMBL" id="PVU94059.1"/>
    </source>
</evidence>
<dbReference type="GO" id="GO:0005634">
    <property type="term" value="C:nucleus"/>
    <property type="evidence" value="ECO:0007669"/>
    <property type="project" value="TreeGrafter"/>
</dbReference>
<dbReference type="PROSITE" id="PS00678">
    <property type="entry name" value="WD_REPEATS_1"/>
    <property type="match status" value="2"/>
</dbReference>
<evidence type="ECO:0000256" key="2">
    <source>
        <dbReference type="ARBA" id="ARBA00022737"/>
    </source>
</evidence>
<dbReference type="STRING" id="133385.A0A2T9YP18"/>
<evidence type="ECO:0000259" key="7">
    <source>
        <dbReference type="PROSITE" id="PS50014"/>
    </source>
</evidence>
<dbReference type="InterPro" id="IPR036427">
    <property type="entry name" value="Bromodomain-like_sf"/>
</dbReference>
<dbReference type="GO" id="GO:0006325">
    <property type="term" value="P:chromatin organization"/>
    <property type="evidence" value="ECO:0007669"/>
    <property type="project" value="UniProtKB-ARBA"/>
</dbReference>
<feature type="compositionally biased region" description="Polar residues" evidence="6">
    <location>
        <begin position="1795"/>
        <end position="1815"/>
    </location>
</feature>
<dbReference type="GO" id="GO:0006357">
    <property type="term" value="P:regulation of transcription by RNA polymerase II"/>
    <property type="evidence" value="ECO:0007669"/>
    <property type="project" value="TreeGrafter"/>
</dbReference>
<keyword evidence="3 4" id="KW-0103">Bromodomain</keyword>
<name>A0A2T9YP18_9FUNG</name>
<evidence type="ECO:0000256" key="1">
    <source>
        <dbReference type="ARBA" id="ARBA00022574"/>
    </source>
</evidence>
<keyword evidence="9" id="KW-1185">Reference proteome</keyword>
<evidence type="ECO:0000256" key="6">
    <source>
        <dbReference type="SAM" id="MobiDB-lite"/>
    </source>
</evidence>
<dbReference type="CDD" id="cd04369">
    <property type="entry name" value="Bromodomain"/>
    <property type="match status" value="1"/>
</dbReference>
<dbReference type="InterPro" id="IPR019775">
    <property type="entry name" value="WD40_repeat_CS"/>
</dbReference>
<dbReference type="InterPro" id="IPR001680">
    <property type="entry name" value="WD40_rpt"/>
</dbReference>
<dbReference type="PROSITE" id="PS50014">
    <property type="entry name" value="BROMODOMAIN_2"/>
    <property type="match status" value="1"/>
</dbReference>
<feature type="compositionally biased region" description="Polar residues" evidence="6">
    <location>
        <begin position="1862"/>
        <end position="1876"/>
    </location>
</feature>
<feature type="region of interest" description="Disordered" evidence="6">
    <location>
        <begin position="1795"/>
        <end position="1823"/>
    </location>
</feature>
<dbReference type="SMART" id="SM00297">
    <property type="entry name" value="BROMO"/>
    <property type="match status" value="1"/>
</dbReference>
<feature type="region of interest" description="Disordered" evidence="6">
    <location>
        <begin position="798"/>
        <end position="869"/>
    </location>
</feature>
<sequence>MNLTEEELNFLIAKYLTNGPLKSIGLQLQDVLSEKSLLPTRVTWTGKIVERDYVNMEKEFDDVPNSFLLDLFKKSANVKKQPLSQSTVDLIFRNFSPRNNKYSISKRLHFQSTSLPHLTLNPAERLPLSVIAKYKQLVRCHGHKFPTFCVLFDRNNRRMFTGSDDYLIKSWCTRTGYLIHTFRGHKDVITDMSLNVENTLIASGSSDGTIRIWDLKSGKNEAVLYENLGNNKKGITGVKFSPSPIPEIRYLAALNEDGLCFLYKWNRDTIEFHKKPIIIDGKQTRGDNISSFTFNKSGSMLALSTKNGYIHIMSFITAANENNCFLLQSDSEFFDSYNNETTLKDKTLETNPEKIDLQDANENNLNSNNLENTLLKSPQSENLNWGHPQILNIFLAHSSSISTLVYSNQDLRLLSSAVDGSAYIWEFDKLGNVTNRIFVGVGDPFSSINFLSPANSFTQNANIQALANQNIAQTPNTAEIPESNQIATNFSQPRVPIEANQVAWVCDDSIVLVSNSVGVVSAFNSISGKKLWSHRGHGEMEVFVLETHPTDPRIAFSGGYNGTVVLWDVKFGVILQRFILDEQIFDGSFSEDGSFFAVAGETGAAYLFGNSENEKQYRDASRMPEQMFLSDYTRTVHDAEYFVIDEISQLAPHLMDHGSLYDFDGRQYRIQKGSKFGMDIDYGLNNSLLKYNDFKKLHFLRSELQDVELLYKHVNSQFHKARFTRKIAGSQGNTVGLNTINNDSASNQTTSYTNLNAPNINSNQNNVNESEDDIEFVISEDENENVIVHQYRRGVSRQNTSNRTNIELQGSTETGSYTRNRRFALPTRNTGQSQNNRSTRSNRRRRRNRRNEYASFDEDGNEDDRTSLDEFVINDEELEYFDDAEEEDRDLNDEVLGFFDTEAVDQQMHTRALRSRRPLTRAQTRPTRNIRNRQASITQNIRNEDIVRGATRAQTNLIRSRAVNRRDPATRRNVLESLRRRRQERNINHLSGEESSIYVSNTRNTRNGSNREINSNSNNSRQLRRPRMNLRSMDNNTTENNQDTPQRTSRRAGLRSDTSTRASHNRSIISDESSNDQENPQVSNNLLNPLPENTDDSNDSDTHLSPSTTKKQPALQNTKVNSVKRHLDELNSSETDSENNYFTNSKSVNTTIKHSSDSDFCIGSSKSMSKKAKNATTSYTHSLRSKSAISPSSDSHSSNTPPQTTRSGRLVKRSWKLEYSDATTLSKQSPDIQETSKNAALTKKIPASDQLSHKKASENNKNQSTNSHDSNSMTSTPDIPKTIKIKFSANTTYKNENMSNSDQKPSLACTDKHNDSKNDLNILNSINHDINGLFNLTSSALLSKTKSVDTCLDYSTAANVNDTIASSADLKFSVFKKSIYKNKNDYSNDLESLMELDDSYEKGEKSDSFENMDSNTQLLSWTICSEPLIYHYKPQVGDEIVYIPRKSTESGQSSLKMVENDQDFQNIIFGQIIDLKYKIIISSPRKLLCEFLIKLPNIELNNSQNFIEFIRKYKSLNGIDLIRKQSFEIDFSQNLYNKMMLYSKFRGILCSIITKNNFNSSSKIWMILSNDTAQLGNFNGFLDKDSNLLNCKDNSDFLSKNPLNVVSATLSLESLPKDFAAQFNNRGEKYNCYLSAWEMSLEDNPKILMNSSYHTSISQNYKKKVKEIISVLIESDEYVWFEKTVDFEEYPTYLTLISYPMCFDLIIARIEKNYYRQLSSIHRDLYQIYENATTFNDPKSAIYLSAVKMVFTYIDKLKEYNLESTECLINFESKHSRRIYELNLKRQNFLKSKSQAYNTPSGSSGQNSETSPQSRSLRRKKNIRYNDDYISSDSFETPLKKPAKLLVKTKDESISAVKNPSYKISTESSDSCNNTKEYSKSDFLDKDDTSPNTRRTSLRRAKLVNDGIDNTNNTADDRRSSNESKLNLELERKKNLRKTTKSDNKYIGSDSSFTDNSSDFSDDKTSNYQKKNSNRYKKNEFLTNVEPHYAINKRKISSNTIITEPKRKKKATKRVVSDFSSTDDFENGKNDYSDASSSSFHP</sequence>
<feature type="repeat" description="WD" evidence="5">
    <location>
        <begin position="182"/>
        <end position="223"/>
    </location>
</feature>
<dbReference type="Pfam" id="PF00400">
    <property type="entry name" value="WD40"/>
    <property type="match status" value="4"/>
</dbReference>
<feature type="compositionally biased region" description="Low complexity" evidence="6">
    <location>
        <begin position="1000"/>
        <end position="1020"/>
    </location>
</feature>
<gene>
    <name evidence="8" type="ORF">BB561_002825</name>
</gene>
<dbReference type="PROSITE" id="PS50082">
    <property type="entry name" value="WD_REPEATS_2"/>
    <property type="match status" value="3"/>
</dbReference>
<dbReference type="OrthoDB" id="538223at2759"/>
<feature type="region of interest" description="Disordered" evidence="6">
    <location>
        <begin position="748"/>
        <end position="768"/>
    </location>
</feature>
<dbReference type="PANTHER" id="PTHR16266:SF17">
    <property type="entry name" value="BRWD3"/>
    <property type="match status" value="1"/>
</dbReference>
<feature type="compositionally biased region" description="Polar residues" evidence="6">
    <location>
        <begin position="1221"/>
        <end position="1239"/>
    </location>
</feature>
<feature type="repeat" description="WD" evidence="5">
    <location>
        <begin position="140"/>
        <end position="181"/>
    </location>
</feature>
<evidence type="ECO:0000313" key="9">
    <source>
        <dbReference type="Proteomes" id="UP000245383"/>
    </source>
</evidence>
<keyword evidence="1 5" id="KW-0853">WD repeat</keyword>
<feature type="region of interest" description="Disordered" evidence="6">
    <location>
        <begin position="1939"/>
        <end position="1975"/>
    </location>
</feature>
<dbReference type="EMBL" id="MBFR01000103">
    <property type="protein sequence ID" value="PVU94059.1"/>
    <property type="molecule type" value="Genomic_DNA"/>
</dbReference>
<protein>
    <recommendedName>
        <fullName evidence="7">Bromo domain-containing protein</fullName>
    </recommendedName>
</protein>
<feature type="compositionally biased region" description="Basic residues" evidence="6">
    <location>
        <begin position="840"/>
        <end position="849"/>
    </location>
</feature>
<feature type="region of interest" description="Disordered" evidence="6">
    <location>
        <begin position="1163"/>
        <end position="1281"/>
    </location>
</feature>
<feature type="compositionally biased region" description="Low complexity" evidence="6">
    <location>
        <begin position="754"/>
        <end position="768"/>
    </location>
</feature>
<reference evidence="8 9" key="1">
    <citation type="journal article" date="2018" name="MBio">
        <title>Comparative Genomics Reveals the Core Gene Toolbox for the Fungus-Insect Symbiosis.</title>
        <authorList>
            <person name="Wang Y."/>
            <person name="Stata M."/>
            <person name="Wang W."/>
            <person name="Stajich J.E."/>
            <person name="White M.M."/>
            <person name="Moncalvo J.M."/>
        </authorList>
    </citation>
    <scope>NUCLEOTIDE SEQUENCE [LARGE SCALE GENOMIC DNA]</scope>
    <source>
        <strain evidence="8 9">SWE-8-4</strain>
    </source>
</reference>
<evidence type="ECO:0000256" key="3">
    <source>
        <dbReference type="ARBA" id="ARBA00023117"/>
    </source>
</evidence>
<dbReference type="SUPFAM" id="SSF47370">
    <property type="entry name" value="Bromodomain"/>
    <property type="match status" value="1"/>
</dbReference>
<feature type="compositionally biased region" description="Basic and acidic residues" evidence="6">
    <location>
        <begin position="1915"/>
        <end position="1924"/>
    </location>
</feature>
<dbReference type="InterPro" id="IPR015943">
    <property type="entry name" value="WD40/YVTN_repeat-like_dom_sf"/>
</dbReference>
<feature type="region of interest" description="Disordered" evidence="6">
    <location>
        <begin position="986"/>
        <end position="1122"/>
    </location>
</feature>
<dbReference type="Pfam" id="PF25437">
    <property type="entry name" value="BRWD1_N"/>
    <property type="match status" value="1"/>
</dbReference>
<feature type="compositionally biased region" description="Polar residues" evidence="6">
    <location>
        <begin position="921"/>
        <end position="931"/>
    </location>
</feature>
<feature type="compositionally biased region" description="Polar residues" evidence="6">
    <location>
        <begin position="1032"/>
        <end position="1047"/>
    </location>
</feature>
<evidence type="ECO:0000256" key="4">
    <source>
        <dbReference type="PROSITE-ProRule" id="PRU00035"/>
    </source>
</evidence>
<dbReference type="Pfam" id="PF00439">
    <property type="entry name" value="Bromodomain"/>
    <property type="match status" value="1"/>
</dbReference>
<dbReference type="InterPro" id="IPR052060">
    <property type="entry name" value="Bromo_WD_repeat"/>
</dbReference>
<dbReference type="InterPro" id="IPR036322">
    <property type="entry name" value="WD40_repeat_dom_sf"/>
</dbReference>
<organism evidence="8 9">
    <name type="scientific">Smittium simulii</name>
    <dbReference type="NCBI Taxonomy" id="133385"/>
    <lineage>
        <taxon>Eukaryota</taxon>
        <taxon>Fungi</taxon>
        <taxon>Fungi incertae sedis</taxon>
        <taxon>Zoopagomycota</taxon>
        <taxon>Kickxellomycotina</taxon>
        <taxon>Harpellomycetes</taxon>
        <taxon>Harpellales</taxon>
        <taxon>Legeriomycetaceae</taxon>
        <taxon>Smittium</taxon>
    </lineage>
</organism>
<feature type="region of interest" description="Disordered" evidence="6">
    <location>
        <begin position="1862"/>
        <end position="1924"/>
    </location>
</feature>
<evidence type="ECO:0000256" key="5">
    <source>
        <dbReference type="PROSITE-ProRule" id="PRU00221"/>
    </source>
</evidence>
<proteinExistence type="predicted"/>
<feature type="compositionally biased region" description="Polar residues" evidence="6">
    <location>
        <begin position="1259"/>
        <end position="1277"/>
    </location>
</feature>
<keyword evidence="2" id="KW-0677">Repeat</keyword>
<dbReference type="InterPro" id="IPR001487">
    <property type="entry name" value="Bromodomain"/>
</dbReference>
<dbReference type="Proteomes" id="UP000245383">
    <property type="component" value="Unassembled WGS sequence"/>
</dbReference>
<feature type="compositionally biased region" description="Polar residues" evidence="6">
    <location>
        <begin position="1103"/>
        <end position="1121"/>
    </location>
</feature>
<feature type="repeat" description="WD" evidence="5">
    <location>
        <begin position="394"/>
        <end position="435"/>
    </location>
</feature>
<dbReference type="GO" id="GO:0008360">
    <property type="term" value="P:regulation of cell shape"/>
    <property type="evidence" value="ECO:0007669"/>
    <property type="project" value="TreeGrafter"/>
</dbReference>
<dbReference type="Gene3D" id="1.20.920.10">
    <property type="entry name" value="Bromodomain-like"/>
    <property type="match status" value="1"/>
</dbReference>
<feature type="region of interest" description="Disordered" evidence="6">
    <location>
        <begin position="909"/>
        <end position="931"/>
    </location>
</feature>
<feature type="domain" description="Bromo" evidence="7">
    <location>
        <begin position="1681"/>
        <end position="1743"/>
    </location>
</feature>
<dbReference type="SMART" id="SM00320">
    <property type="entry name" value="WD40"/>
    <property type="match status" value="6"/>
</dbReference>
<accession>A0A2T9YP18</accession>
<feature type="region of interest" description="Disordered" evidence="6">
    <location>
        <begin position="2001"/>
        <end position="2042"/>
    </location>
</feature>
<feature type="compositionally biased region" description="Polar residues" evidence="6">
    <location>
        <begin position="2033"/>
        <end position="2042"/>
    </location>
</feature>
<feature type="compositionally biased region" description="Polar residues" evidence="6">
    <location>
        <begin position="1056"/>
        <end position="1087"/>
    </location>
</feature>
<dbReference type="PROSITE" id="PS50294">
    <property type="entry name" value="WD_REPEATS_REGION"/>
    <property type="match status" value="2"/>
</dbReference>
<feature type="compositionally biased region" description="Polar residues" evidence="6">
    <location>
        <begin position="798"/>
        <end position="818"/>
    </location>
</feature>
<feature type="compositionally biased region" description="Low complexity" evidence="6">
    <location>
        <begin position="1949"/>
        <end position="1959"/>
    </location>
</feature>